<keyword evidence="5" id="KW-0134">Cell wall</keyword>
<organism evidence="12 13">
    <name type="scientific">Hanseniaspora opuntiae</name>
    <dbReference type="NCBI Taxonomy" id="211096"/>
    <lineage>
        <taxon>Eukaryota</taxon>
        <taxon>Fungi</taxon>
        <taxon>Dikarya</taxon>
        <taxon>Ascomycota</taxon>
        <taxon>Saccharomycotina</taxon>
        <taxon>Saccharomycetes</taxon>
        <taxon>Saccharomycodales</taxon>
        <taxon>Saccharomycodaceae</taxon>
        <taxon>Hanseniaspora</taxon>
    </lineage>
</organism>
<keyword evidence="8 11" id="KW-0732">Signal</keyword>
<dbReference type="GO" id="GO:0098552">
    <property type="term" value="C:side of membrane"/>
    <property type="evidence" value="ECO:0007669"/>
    <property type="project" value="UniProtKB-KW"/>
</dbReference>
<keyword evidence="4" id="KW-1003">Cell membrane</keyword>
<proteinExistence type="inferred from homology"/>
<feature type="compositionally biased region" description="Low complexity" evidence="10">
    <location>
        <begin position="353"/>
        <end position="390"/>
    </location>
</feature>
<dbReference type="GO" id="GO:0005886">
    <property type="term" value="C:plasma membrane"/>
    <property type="evidence" value="ECO:0007669"/>
    <property type="project" value="UniProtKB-SubCell"/>
</dbReference>
<evidence type="ECO:0000256" key="5">
    <source>
        <dbReference type="ARBA" id="ARBA00022512"/>
    </source>
</evidence>
<dbReference type="PANTHER" id="PTHR31018">
    <property type="entry name" value="SPORULATION-SPECIFIC PROTEIN-RELATED"/>
    <property type="match status" value="1"/>
</dbReference>
<feature type="region of interest" description="Disordered" evidence="10">
    <location>
        <begin position="353"/>
        <end position="398"/>
    </location>
</feature>
<keyword evidence="7" id="KW-0449">Lipoprotein</keyword>
<evidence type="ECO:0000256" key="3">
    <source>
        <dbReference type="ARBA" id="ARBA00005798"/>
    </source>
</evidence>
<reference evidence="13" key="1">
    <citation type="journal article" date="2016" name="Genome Announc.">
        <title>Genome sequences of three species of Hanseniaspora isolated from spontaneous wine fermentations.</title>
        <authorList>
            <person name="Sternes P.R."/>
            <person name="Lee D."/>
            <person name="Kutyna D.R."/>
            <person name="Borneman A.R."/>
        </authorList>
    </citation>
    <scope>NUCLEOTIDE SEQUENCE [LARGE SCALE GENOMIC DNA]</scope>
    <source>
        <strain evidence="13">AWRI3578</strain>
    </source>
</reference>
<gene>
    <name evidence="12" type="ORF">AWRI3578_g3565</name>
</gene>
<evidence type="ECO:0000313" key="13">
    <source>
        <dbReference type="Proteomes" id="UP000095605"/>
    </source>
</evidence>
<evidence type="ECO:0000256" key="1">
    <source>
        <dbReference type="ARBA" id="ARBA00004191"/>
    </source>
</evidence>
<evidence type="ECO:0000256" key="7">
    <source>
        <dbReference type="ARBA" id="ARBA00022622"/>
    </source>
</evidence>
<keyword evidence="7" id="KW-0472">Membrane</keyword>
<evidence type="ECO:0000313" key="12">
    <source>
        <dbReference type="EMBL" id="OEJ82255.1"/>
    </source>
</evidence>
<dbReference type="PANTHER" id="PTHR31018:SF3">
    <property type="entry name" value="RECEPTOR PROTEIN-TYROSINE KINASE"/>
    <property type="match status" value="1"/>
</dbReference>
<keyword evidence="6" id="KW-0964">Secreted</keyword>
<dbReference type="EMBL" id="LPNL01000008">
    <property type="protein sequence ID" value="OEJ82255.1"/>
    <property type="molecule type" value="Genomic_DNA"/>
</dbReference>
<evidence type="ECO:0000256" key="8">
    <source>
        <dbReference type="ARBA" id="ARBA00022729"/>
    </source>
</evidence>
<dbReference type="GO" id="GO:0009986">
    <property type="term" value="C:cell surface"/>
    <property type="evidence" value="ECO:0007669"/>
    <property type="project" value="TreeGrafter"/>
</dbReference>
<sequence>MAITKKFFITSSALALLSSAASNSSIPSSCTVKSSATAQSDLDSLSSCKTISGTLTLSGSLINPTLNGVEVIDGDLNIENSADIVAFNANSLTEITGDLLLQNLTSIQTLSLDSLTSVGSISLVALPVMDNFVITSLTSADNIVISDTAVSSLEGFNNLKEVEVFNINNNPNLVSIDSPIKSISNGLSISSNGEDLALTFDQLIWANNITVLGAGEVEFPLLTKVNQSIGFINNTFEYLNIDNVTQIGVTFNVVSNNELTELSASNLKTLGGALVIANNSKLTNVTGFPSLTSIGGALDVIGPFDTFSIPKLNSIKGGADVESNKTNFSCDALNKLEKSGKIQGNVYKCKAGSSSTTATLSSGTSTGSATTMSSSATGSSSSATSSSSSTKKSKGAAPTQAMNKAGLFGGLAAVAIAML</sequence>
<evidence type="ECO:0000256" key="10">
    <source>
        <dbReference type="SAM" id="MobiDB-lite"/>
    </source>
</evidence>
<dbReference type="AlphaFoldDB" id="A0A1E5R5R6"/>
<comment type="caution">
    <text evidence="12">The sequence shown here is derived from an EMBL/GenBank/DDBJ whole genome shotgun (WGS) entry which is preliminary data.</text>
</comment>
<evidence type="ECO:0000256" key="11">
    <source>
        <dbReference type="SAM" id="SignalP"/>
    </source>
</evidence>
<dbReference type="InterPro" id="IPR051648">
    <property type="entry name" value="CWI-Assembly_Regulator"/>
</dbReference>
<comment type="similarity">
    <text evidence="3">Belongs to the SPS2 family.</text>
</comment>
<dbReference type="Gene3D" id="3.80.20.20">
    <property type="entry name" value="Receptor L-domain"/>
    <property type="match status" value="1"/>
</dbReference>
<dbReference type="InterPro" id="IPR036941">
    <property type="entry name" value="Rcpt_L-dom_sf"/>
</dbReference>
<name>A0A1E5R5R6_9ASCO</name>
<protein>
    <submittedName>
        <fullName evidence="12">Cell wall protein ECM33</fullName>
    </submittedName>
</protein>
<evidence type="ECO:0000256" key="2">
    <source>
        <dbReference type="ARBA" id="ARBA00004609"/>
    </source>
</evidence>
<evidence type="ECO:0000256" key="9">
    <source>
        <dbReference type="ARBA" id="ARBA00023180"/>
    </source>
</evidence>
<keyword evidence="7" id="KW-0336">GPI-anchor</keyword>
<evidence type="ECO:0000256" key="4">
    <source>
        <dbReference type="ARBA" id="ARBA00022475"/>
    </source>
</evidence>
<dbReference type="GO" id="GO:0009277">
    <property type="term" value="C:fungal-type cell wall"/>
    <property type="evidence" value="ECO:0007669"/>
    <property type="project" value="TreeGrafter"/>
</dbReference>
<evidence type="ECO:0000256" key="6">
    <source>
        <dbReference type="ARBA" id="ARBA00022525"/>
    </source>
</evidence>
<accession>A0A1E5R5R6</accession>
<dbReference type="SUPFAM" id="SSF52058">
    <property type="entry name" value="L domain-like"/>
    <property type="match status" value="2"/>
</dbReference>
<comment type="subcellular location">
    <subcellularLocation>
        <location evidence="2">Cell membrane</location>
        <topology evidence="2">Lipid-anchor</topology>
        <topology evidence="2">GPI-anchor</topology>
    </subcellularLocation>
    <subcellularLocation>
        <location evidence="1">Secreted</location>
        <location evidence="1">Cell wall</location>
    </subcellularLocation>
</comment>
<feature type="chain" id="PRO_5009184616" evidence="11">
    <location>
        <begin position="24"/>
        <end position="419"/>
    </location>
</feature>
<dbReference type="OrthoDB" id="536881at2759"/>
<dbReference type="GO" id="GO:0031505">
    <property type="term" value="P:fungal-type cell wall organization"/>
    <property type="evidence" value="ECO:0007669"/>
    <property type="project" value="TreeGrafter"/>
</dbReference>
<keyword evidence="13" id="KW-1185">Reference proteome</keyword>
<keyword evidence="9" id="KW-0325">Glycoprotein</keyword>
<feature type="signal peptide" evidence="11">
    <location>
        <begin position="1"/>
        <end position="23"/>
    </location>
</feature>
<dbReference type="Proteomes" id="UP000095605">
    <property type="component" value="Unassembled WGS sequence"/>
</dbReference>